<dbReference type="Pfam" id="PF07177">
    <property type="entry name" value="Neuralized"/>
    <property type="match status" value="2"/>
</dbReference>
<evidence type="ECO:0000256" key="2">
    <source>
        <dbReference type="ARBA" id="ARBA00022737"/>
    </source>
</evidence>
<name>A0A8S3ZWI7_9EUPU</name>
<sequence length="488" mass="52888">VYVKFVETNTSWSGVLRFGFTSINPSTIRGCDLPRYACPDLTNKPGNWAKALGERYTTSNILLHFSVNRNGDVTYGVNGEEKGLFFSGVVTSQPLWAMLDIYGNTVGVEFSHANAEIEPPANASQFDASPLPMDSDLFNFSALSLNTTPSSPQTVPAPPAIQWHAGVTLNPLQFHRLLGRHVRVNSDRSIAIRLADEYCNAFVFTARPVRFGETIVIQVLSVDRSFIGGLGFGLTACDPATVDPNSLPDDSDLLLDRLEYWVVNKDVCRNPEVGDELSFHILENGEVRYARNNQAPVTLMHVDRTLPLWAFFDVYGNIQQIKLLGTTLAPIQGRLPRSQSLTGYSSIPAGVGVPGSNFGGALYGTSVLTVALPVGGSAAPASMPTHVLRSNSVPVSCLSSAASECAENHRMTHPTSLPATPLSPTSQGPLEEGAADCKVCWERVINCVLYTCGHMCLCFECAMTIRSEKGLCPICRQAIVDVIKIYKS</sequence>
<keyword evidence="4" id="KW-0862">Zinc</keyword>
<dbReference type="PROSITE" id="PS51065">
    <property type="entry name" value="NHR"/>
    <property type="match status" value="2"/>
</dbReference>
<dbReference type="EMBL" id="CAJHNH020005334">
    <property type="protein sequence ID" value="CAG5132400.1"/>
    <property type="molecule type" value="Genomic_DNA"/>
</dbReference>
<evidence type="ECO:0000256" key="3">
    <source>
        <dbReference type="ARBA" id="ARBA00022771"/>
    </source>
</evidence>
<feature type="domain" description="NHR" evidence="7">
    <location>
        <begin position="171"/>
        <end position="326"/>
    </location>
</feature>
<gene>
    <name evidence="8" type="ORF">CUNI_LOCUS17958</name>
</gene>
<dbReference type="InterPro" id="IPR006573">
    <property type="entry name" value="NHR_dom"/>
</dbReference>
<feature type="domain" description="NHR" evidence="7">
    <location>
        <begin position="1"/>
        <end position="113"/>
    </location>
</feature>
<dbReference type="Gene3D" id="2.60.120.920">
    <property type="match status" value="2"/>
</dbReference>
<dbReference type="PROSITE" id="PS50089">
    <property type="entry name" value="ZF_RING_2"/>
    <property type="match status" value="1"/>
</dbReference>
<dbReference type="PANTHER" id="PTHR12429:SF6">
    <property type="entry name" value="PROTEIN NEURALIZED"/>
    <property type="match status" value="1"/>
</dbReference>
<dbReference type="CDD" id="cd16647">
    <property type="entry name" value="mRING-HC-C3HC5_NEU1"/>
    <property type="match status" value="1"/>
</dbReference>
<dbReference type="SUPFAM" id="SSF57850">
    <property type="entry name" value="RING/U-box"/>
    <property type="match status" value="1"/>
</dbReference>
<dbReference type="Proteomes" id="UP000678393">
    <property type="component" value="Unassembled WGS sequence"/>
</dbReference>
<protein>
    <recommendedName>
        <fullName evidence="10">Neuralized</fullName>
    </recommendedName>
</protein>
<dbReference type="Pfam" id="PF13920">
    <property type="entry name" value="zf-C3HC4_3"/>
    <property type="match status" value="1"/>
</dbReference>
<feature type="domain" description="RING-type" evidence="6">
    <location>
        <begin position="437"/>
        <end position="476"/>
    </location>
</feature>
<dbReference type="InterPro" id="IPR001841">
    <property type="entry name" value="Znf_RING"/>
</dbReference>
<evidence type="ECO:0000313" key="8">
    <source>
        <dbReference type="EMBL" id="CAG5132400.1"/>
    </source>
</evidence>
<evidence type="ECO:0000256" key="4">
    <source>
        <dbReference type="ARBA" id="ARBA00022833"/>
    </source>
</evidence>
<proteinExistence type="predicted"/>
<dbReference type="Gene3D" id="3.30.40.10">
    <property type="entry name" value="Zinc/RING finger domain, C3HC4 (zinc finger)"/>
    <property type="match status" value="1"/>
</dbReference>
<feature type="non-terminal residue" evidence="8">
    <location>
        <position position="488"/>
    </location>
</feature>
<evidence type="ECO:0000256" key="5">
    <source>
        <dbReference type="PROSITE-ProRule" id="PRU00175"/>
    </source>
</evidence>
<dbReference type="InterPro" id="IPR013083">
    <property type="entry name" value="Znf_RING/FYVE/PHD"/>
</dbReference>
<keyword evidence="2" id="KW-0677">Repeat</keyword>
<dbReference type="PANTHER" id="PTHR12429">
    <property type="entry name" value="NEURALIZED"/>
    <property type="match status" value="1"/>
</dbReference>
<organism evidence="8 9">
    <name type="scientific">Candidula unifasciata</name>
    <dbReference type="NCBI Taxonomy" id="100452"/>
    <lineage>
        <taxon>Eukaryota</taxon>
        <taxon>Metazoa</taxon>
        <taxon>Spiralia</taxon>
        <taxon>Lophotrochozoa</taxon>
        <taxon>Mollusca</taxon>
        <taxon>Gastropoda</taxon>
        <taxon>Heterobranchia</taxon>
        <taxon>Euthyneura</taxon>
        <taxon>Panpulmonata</taxon>
        <taxon>Eupulmonata</taxon>
        <taxon>Stylommatophora</taxon>
        <taxon>Helicina</taxon>
        <taxon>Helicoidea</taxon>
        <taxon>Geomitridae</taxon>
        <taxon>Candidula</taxon>
    </lineage>
</organism>
<comment type="caution">
    <text evidence="8">The sequence shown here is derived from an EMBL/GenBank/DDBJ whole genome shotgun (WGS) entry which is preliminary data.</text>
</comment>
<dbReference type="FunFam" id="2.60.120.920:FF:000005">
    <property type="entry name" value="Putative E3 ubiquitin-protein ligase NEURL1B"/>
    <property type="match status" value="2"/>
</dbReference>
<dbReference type="InterPro" id="IPR037962">
    <property type="entry name" value="Neuralized"/>
</dbReference>
<evidence type="ECO:0000259" key="7">
    <source>
        <dbReference type="PROSITE" id="PS51065"/>
    </source>
</evidence>
<keyword evidence="1" id="KW-0479">Metal-binding</keyword>
<evidence type="ECO:0000256" key="1">
    <source>
        <dbReference type="ARBA" id="ARBA00022723"/>
    </source>
</evidence>
<reference evidence="8" key="1">
    <citation type="submission" date="2021-04" db="EMBL/GenBank/DDBJ databases">
        <authorList>
            <consortium name="Molecular Ecology Group"/>
        </authorList>
    </citation>
    <scope>NUCLEOTIDE SEQUENCE</scope>
</reference>
<evidence type="ECO:0008006" key="10">
    <source>
        <dbReference type="Google" id="ProtNLM"/>
    </source>
</evidence>
<evidence type="ECO:0000259" key="6">
    <source>
        <dbReference type="PROSITE" id="PS50089"/>
    </source>
</evidence>
<evidence type="ECO:0000313" key="9">
    <source>
        <dbReference type="Proteomes" id="UP000678393"/>
    </source>
</evidence>
<dbReference type="AlphaFoldDB" id="A0A8S3ZWI7"/>
<dbReference type="GO" id="GO:0008270">
    <property type="term" value="F:zinc ion binding"/>
    <property type="evidence" value="ECO:0007669"/>
    <property type="project" value="UniProtKB-KW"/>
</dbReference>
<dbReference type="OrthoDB" id="6078042at2759"/>
<dbReference type="GO" id="GO:0061630">
    <property type="term" value="F:ubiquitin protein ligase activity"/>
    <property type="evidence" value="ECO:0007669"/>
    <property type="project" value="TreeGrafter"/>
</dbReference>
<accession>A0A8S3ZWI7</accession>
<keyword evidence="9" id="KW-1185">Reference proteome</keyword>
<keyword evidence="3 5" id="KW-0863">Zinc-finger</keyword>
<dbReference type="InterPro" id="IPR043136">
    <property type="entry name" value="B30.2/SPRY_sf"/>
</dbReference>
<dbReference type="SMART" id="SM00588">
    <property type="entry name" value="NEUZ"/>
    <property type="match status" value="2"/>
</dbReference>